<proteinExistence type="predicted"/>
<evidence type="ECO:0000313" key="2">
    <source>
        <dbReference type="Proteomes" id="UP000052237"/>
    </source>
</evidence>
<dbReference type="EMBL" id="FAVB01000001">
    <property type="protein sequence ID" value="CUU70963.1"/>
    <property type="molecule type" value="Genomic_DNA"/>
</dbReference>
<evidence type="ECO:0000313" key="1">
    <source>
        <dbReference type="EMBL" id="CUU70963.1"/>
    </source>
</evidence>
<dbReference type="Proteomes" id="UP000052237">
    <property type="component" value="Unassembled WGS sequence"/>
</dbReference>
<reference evidence="1 2" key="1">
    <citation type="submission" date="2015-11" db="EMBL/GenBank/DDBJ databases">
        <authorList>
            <consortium name="Pathogen Informatics"/>
        </authorList>
    </citation>
    <scope>NUCLEOTIDE SEQUENCE [LARGE SCALE GENOMIC DNA]</scope>
    <source>
        <strain evidence="1 2">006A-0059</strain>
    </source>
</reference>
<dbReference type="AlphaFoldDB" id="A0A0S4RCI0"/>
<name>A0A0S4RCI0_CAMHY</name>
<organism evidence="1 2">
    <name type="scientific">Campylobacter hyointestinalis subsp. hyointestinalis</name>
    <dbReference type="NCBI Taxonomy" id="91352"/>
    <lineage>
        <taxon>Bacteria</taxon>
        <taxon>Pseudomonadati</taxon>
        <taxon>Campylobacterota</taxon>
        <taxon>Epsilonproteobacteria</taxon>
        <taxon>Campylobacterales</taxon>
        <taxon>Campylobacteraceae</taxon>
        <taxon>Campylobacter</taxon>
    </lineage>
</organism>
<dbReference type="RefSeq" id="WP_059425359.1">
    <property type="nucleotide sequence ID" value="NZ_FAVB01000001.1"/>
</dbReference>
<accession>A0A0S4RCI0</accession>
<comment type="caution">
    <text evidence="1">The sequence shown here is derived from an EMBL/GenBank/DDBJ whole genome shotgun (WGS) entry which is preliminary data.</text>
</comment>
<keyword evidence="2" id="KW-1185">Reference proteome</keyword>
<gene>
    <name evidence="1" type="ORF">ERS686654_00293</name>
</gene>
<dbReference type="Gene3D" id="3.40.630.10">
    <property type="entry name" value="Zn peptidases"/>
    <property type="match status" value="1"/>
</dbReference>
<protein>
    <submittedName>
        <fullName evidence="1">Peptidase T-like protein</fullName>
    </submittedName>
</protein>
<dbReference type="SUPFAM" id="SSF53187">
    <property type="entry name" value="Zn-dependent exopeptidases"/>
    <property type="match status" value="1"/>
</dbReference>
<sequence length="312" mass="34816">MNIKELLLLNNQDELMDYIINFIRKSNKYHSVTDVNGGVLALPKGANKYPLICIHLDTINTHKKAKLKPDDLIIDGDIISLNTKAKAVCLGGDDRAGVYIALQLIKAKKPFAFGFFKDEEVGCHGSSSLSSYINSLDNVTAFIGLDRRGADEVATYGYDNKELINIFESKGYIEAVGSVTDASNLSTLSDKGLACVNLSVGYYNEHTNKEILNNTAMNRTLKVLKNLDISLFNKPFKAEFNKPILGEGLRFVSIHDDPMDWDYYTEGYNHAMELGFDKALEVLDDEGLFYADEEFNSSFKEGFRDALIDMEA</sequence>